<dbReference type="RefSeq" id="WP_170010823.1">
    <property type="nucleotide sequence ID" value="NZ_JABCRE010000002.1"/>
</dbReference>
<reference evidence="2 3" key="1">
    <citation type="submission" date="2020-04" db="EMBL/GenBank/DDBJ databases">
        <authorList>
            <person name="Liu A."/>
        </authorList>
    </citation>
    <scope>NUCLEOTIDE SEQUENCE [LARGE SCALE GENOMIC DNA]</scope>
    <source>
        <strain evidence="2 3">RZ02</strain>
    </source>
</reference>
<evidence type="ECO:0000256" key="1">
    <source>
        <dbReference type="SAM" id="Phobius"/>
    </source>
</evidence>
<dbReference type="AlphaFoldDB" id="A0A848QFM0"/>
<dbReference type="Proteomes" id="UP000561181">
    <property type="component" value="Unassembled WGS sequence"/>
</dbReference>
<gene>
    <name evidence="2" type="ORF">HKD42_04860</name>
</gene>
<organism evidence="2 3">
    <name type="scientific">Pontixanthobacter rizhaonensis</name>
    <dbReference type="NCBI Taxonomy" id="2730337"/>
    <lineage>
        <taxon>Bacteria</taxon>
        <taxon>Pseudomonadati</taxon>
        <taxon>Pseudomonadota</taxon>
        <taxon>Alphaproteobacteria</taxon>
        <taxon>Sphingomonadales</taxon>
        <taxon>Erythrobacteraceae</taxon>
        <taxon>Pontixanthobacter</taxon>
    </lineage>
</organism>
<protein>
    <submittedName>
        <fullName evidence="2">Uncharacterized protein</fullName>
    </submittedName>
</protein>
<accession>A0A848QFM0</accession>
<keyword evidence="1" id="KW-0472">Membrane</keyword>
<evidence type="ECO:0000313" key="2">
    <source>
        <dbReference type="EMBL" id="NMW31382.1"/>
    </source>
</evidence>
<feature type="transmembrane region" description="Helical" evidence="1">
    <location>
        <begin position="30"/>
        <end position="48"/>
    </location>
</feature>
<keyword evidence="1" id="KW-0812">Transmembrane</keyword>
<name>A0A848QFM0_9SPHN</name>
<comment type="caution">
    <text evidence="2">The sequence shown here is derived from an EMBL/GenBank/DDBJ whole genome shotgun (WGS) entry which is preliminary data.</text>
</comment>
<keyword evidence="1" id="KW-1133">Transmembrane helix</keyword>
<feature type="transmembrane region" description="Helical" evidence="1">
    <location>
        <begin position="60"/>
        <end position="85"/>
    </location>
</feature>
<evidence type="ECO:0000313" key="3">
    <source>
        <dbReference type="Proteomes" id="UP000561181"/>
    </source>
</evidence>
<proteinExistence type="predicted"/>
<sequence length="90" mass="9391">MVDYVAATLLIFGAVGTLQSRYWGGPTLSAGWAFGLGMGWMSLAGNVAEGVDPHRDASVAGLYIDLIAAGMVWSLLGLALAILGLQRNPR</sequence>
<keyword evidence="3" id="KW-1185">Reference proteome</keyword>
<dbReference type="EMBL" id="JABCRE010000002">
    <property type="protein sequence ID" value="NMW31382.1"/>
    <property type="molecule type" value="Genomic_DNA"/>
</dbReference>